<keyword evidence="4" id="KW-1003">Cell membrane</keyword>
<dbReference type="Proteomes" id="UP000176648">
    <property type="component" value="Unassembled WGS sequence"/>
</dbReference>
<dbReference type="AlphaFoldDB" id="A0A1G2C733"/>
<keyword evidence="5 8" id="KW-0812">Transmembrane</keyword>
<comment type="similarity">
    <text evidence="2">Belongs to the autoinducer-2 exporter (AI-2E) (TC 2.A.86) family.</text>
</comment>
<dbReference type="EMBL" id="MHKU01000027">
    <property type="protein sequence ID" value="OGY96599.1"/>
    <property type="molecule type" value="Genomic_DNA"/>
</dbReference>
<evidence type="ECO:0000256" key="8">
    <source>
        <dbReference type="SAM" id="Phobius"/>
    </source>
</evidence>
<comment type="subcellular location">
    <subcellularLocation>
        <location evidence="1">Cell membrane</location>
        <topology evidence="1">Multi-pass membrane protein</topology>
    </subcellularLocation>
</comment>
<keyword evidence="3" id="KW-0813">Transport</keyword>
<feature type="transmembrane region" description="Helical" evidence="8">
    <location>
        <begin position="296"/>
        <end position="326"/>
    </location>
</feature>
<evidence type="ECO:0000256" key="1">
    <source>
        <dbReference type="ARBA" id="ARBA00004651"/>
    </source>
</evidence>
<reference evidence="9 10" key="1">
    <citation type="journal article" date="2016" name="Nat. Commun.">
        <title>Thousands of microbial genomes shed light on interconnected biogeochemical processes in an aquifer system.</title>
        <authorList>
            <person name="Anantharaman K."/>
            <person name="Brown C.T."/>
            <person name="Hug L.A."/>
            <person name="Sharon I."/>
            <person name="Castelle C.J."/>
            <person name="Probst A.J."/>
            <person name="Thomas B.C."/>
            <person name="Singh A."/>
            <person name="Wilkins M.J."/>
            <person name="Karaoz U."/>
            <person name="Brodie E.L."/>
            <person name="Williams K.H."/>
            <person name="Hubbard S.S."/>
            <person name="Banfield J.F."/>
        </authorList>
    </citation>
    <scope>NUCLEOTIDE SEQUENCE [LARGE SCALE GENOMIC DNA]</scope>
</reference>
<keyword evidence="7 8" id="KW-0472">Membrane</keyword>
<dbReference type="PANTHER" id="PTHR21716">
    <property type="entry name" value="TRANSMEMBRANE PROTEIN"/>
    <property type="match status" value="1"/>
</dbReference>
<dbReference type="InterPro" id="IPR002549">
    <property type="entry name" value="AI-2E-like"/>
</dbReference>
<gene>
    <name evidence="9" type="ORF">A2122_02695</name>
</gene>
<feature type="transmembrane region" description="Helical" evidence="8">
    <location>
        <begin position="229"/>
        <end position="246"/>
    </location>
</feature>
<dbReference type="GO" id="GO:0005886">
    <property type="term" value="C:plasma membrane"/>
    <property type="evidence" value="ECO:0007669"/>
    <property type="project" value="UniProtKB-SubCell"/>
</dbReference>
<protein>
    <recommendedName>
        <fullName evidence="11">AI-2E family transporter</fullName>
    </recommendedName>
</protein>
<proteinExistence type="inferred from homology"/>
<accession>A0A1G2C733</accession>
<evidence type="ECO:0008006" key="11">
    <source>
        <dbReference type="Google" id="ProtNLM"/>
    </source>
</evidence>
<evidence type="ECO:0000313" key="9">
    <source>
        <dbReference type="EMBL" id="OGY96599.1"/>
    </source>
</evidence>
<evidence type="ECO:0000256" key="2">
    <source>
        <dbReference type="ARBA" id="ARBA00009773"/>
    </source>
</evidence>
<evidence type="ECO:0000256" key="7">
    <source>
        <dbReference type="ARBA" id="ARBA00023136"/>
    </source>
</evidence>
<evidence type="ECO:0000256" key="6">
    <source>
        <dbReference type="ARBA" id="ARBA00022989"/>
    </source>
</evidence>
<feature type="transmembrane region" description="Helical" evidence="8">
    <location>
        <begin position="65"/>
        <end position="91"/>
    </location>
</feature>
<feature type="transmembrane region" description="Helical" evidence="8">
    <location>
        <begin position="201"/>
        <end position="223"/>
    </location>
</feature>
<evidence type="ECO:0000256" key="4">
    <source>
        <dbReference type="ARBA" id="ARBA00022475"/>
    </source>
</evidence>
<sequence length="345" mass="37322">MPERNQKMNLEISWMTLWRIAFFFAMAMLVFSGRNVLIGLFLAMVISSGLERPIAFLERRGFPRVLGAISVFVLGLSAFILLIYLIVPLLIADINNAVLSLGKSVGGSGLGPFLSPETLKAFTDSINKISISLFSPLSASPFGALSQVLGGLSLAAAVFVSSFYLCLSRDGVQRFIRAVFPSSTEDVAIRVYERSRKQIGLWFRTQILLSVIMGFLVWIALSILGVRHAFLLGLLAALFEIVPYVGPILAGAAAVLVALTSSPGLALTTLIVFLGIQQLENHLLVPILMRRTVGLHPVIVIIALLIGAEILGVLGILIAVPVAAVFQEVVDEWSSRKKPRAEVIV</sequence>
<evidence type="ECO:0000313" key="10">
    <source>
        <dbReference type="Proteomes" id="UP000176648"/>
    </source>
</evidence>
<evidence type="ECO:0000256" key="3">
    <source>
        <dbReference type="ARBA" id="ARBA00022448"/>
    </source>
</evidence>
<comment type="caution">
    <text evidence="9">The sequence shown here is derived from an EMBL/GenBank/DDBJ whole genome shotgun (WGS) entry which is preliminary data.</text>
</comment>
<feature type="transmembrane region" description="Helical" evidence="8">
    <location>
        <begin position="253"/>
        <end position="276"/>
    </location>
</feature>
<dbReference type="PANTHER" id="PTHR21716:SF53">
    <property type="entry name" value="PERMEASE PERM-RELATED"/>
    <property type="match status" value="1"/>
</dbReference>
<evidence type="ECO:0000256" key="5">
    <source>
        <dbReference type="ARBA" id="ARBA00022692"/>
    </source>
</evidence>
<dbReference type="Pfam" id="PF01594">
    <property type="entry name" value="AI-2E_transport"/>
    <property type="match status" value="1"/>
</dbReference>
<keyword evidence="6 8" id="KW-1133">Transmembrane helix</keyword>
<dbReference type="GO" id="GO:0055085">
    <property type="term" value="P:transmembrane transport"/>
    <property type="evidence" value="ECO:0007669"/>
    <property type="project" value="TreeGrafter"/>
</dbReference>
<feature type="transmembrane region" description="Helical" evidence="8">
    <location>
        <begin position="20"/>
        <end position="45"/>
    </location>
</feature>
<organism evidence="9 10">
    <name type="scientific">Candidatus Liptonbacteria bacterium GWB1_49_6</name>
    <dbReference type="NCBI Taxonomy" id="1798644"/>
    <lineage>
        <taxon>Bacteria</taxon>
        <taxon>Candidatus Liptoniibacteriota</taxon>
    </lineage>
</organism>
<name>A0A1G2C733_9BACT</name>
<feature type="transmembrane region" description="Helical" evidence="8">
    <location>
        <begin position="144"/>
        <end position="167"/>
    </location>
</feature>
<dbReference type="STRING" id="1798644.A2122_02695"/>